<dbReference type="Proteomes" id="UP000824469">
    <property type="component" value="Unassembled WGS sequence"/>
</dbReference>
<evidence type="ECO:0000256" key="1">
    <source>
        <dbReference type="SAM" id="MobiDB-lite"/>
    </source>
</evidence>
<evidence type="ECO:0000313" key="3">
    <source>
        <dbReference type="Proteomes" id="UP000824469"/>
    </source>
</evidence>
<dbReference type="EMBL" id="JAHRHJ020000008">
    <property type="protein sequence ID" value="KAH9307068.1"/>
    <property type="molecule type" value="Genomic_DNA"/>
</dbReference>
<feature type="compositionally biased region" description="Polar residues" evidence="1">
    <location>
        <begin position="1"/>
        <end position="11"/>
    </location>
</feature>
<feature type="non-terminal residue" evidence="2">
    <location>
        <position position="72"/>
    </location>
</feature>
<keyword evidence="3" id="KW-1185">Reference proteome</keyword>
<name>A0AA38KIQ9_TAXCH</name>
<comment type="caution">
    <text evidence="2">The sequence shown here is derived from an EMBL/GenBank/DDBJ whole genome shotgun (WGS) entry which is preliminary data.</text>
</comment>
<sequence>MLGTLGVTTSGPLLAIGSESCGIGAAGPGEPKRSGRFGGSGGSRGTGPGGGDNTGGNQGSRLGGQGPQPPQQ</sequence>
<evidence type="ECO:0000313" key="2">
    <source>
        <dbReference type="EMBL" id="KAH9307068.1"/>
    </source>
</evidence>
<organism evidence="2 3">
    <name type="scientific">Taxus chinensis</name>
    <name type="common">Chinese yew</name>
    <name type="synonym">Taxus wallichiana var. chinensis</name>
    <dbReference type="NCBI Taxonomy" id="29808"/>
    <lineage>
        <taxon>Eukaryota</taxon>
        <taxon>Viridiplantae</taxon>
        <taxon>Streptophyta</taxon>
        <taxon>Embryophyta</taxon>
        <taxon>Tracheophyta</taxon>
        <taxon>Spermatophyta</taxon>
        <taxon>Pinopsida</taxon>
        <taxon>Pinidae</taxon>
        <taxon>Conifers II</taxon>
        <taxon>Cupressales</taxon>
        <taxon>Taxaceae</taxon>
        <taxon>Taxus</taxon>
    </lineage>
</organism>
<proteinExistence type="predicted"/>
<feature type="region of interest" description="Disordered" evidence="1">
    <location>
        <begin position="1"/>
        <end position="72"/>
    </location>
</feature>
<accession>A0AA38KIQ9</accession>
<reference evidence="2 3" key="1">
    <citation type="journal article" date="2021" name="Nat. Plants">
        <title>The Taxus genome provides insights into paclitaxel biosynthesis.</title>
        <authorList>
            <person name="Xiong X."/>
            <person name="Gou J."/>
            <person name="Liao Q."/>
            <person name="Li Y."/>
            <person name="Zhou Q."/>
            <person name="Bi G."/>
            <person name="Li C."/>
            <person name="Du R."/>
            <person name="Wang X."/>
            <person name="Sun T."/>
            <person name="Guo L."/>
            <person name="Liang H."/>
            <person name="Lu P."/>
            <person name="Wu Y."/>
            <person name="Zhang Z."/>
            <person name="Ro D.K."/>
            <person name="Shang Y."/>
            <person name="Huang S."/>
            <person name="Yan J."/>
        </authorList>
    </citation>
    <scope>NUCLEOTIDE SEQUENCE [LARGE SCALE GENOMIC DNA]</scope>
    <source>
        <strain evidence="2">Ta-2019</strain>
    </source>
</reference>
<gene>
    <name evidence="2" type="ORF">KI387_011472</name>
</gene>
<protein>
    <submittedName>
        <fullName evidence="2">Uncharacterized protein</fullName>
    </submittedName>
</protein>
<feature type="compositionally biased region" description="Gly residues" evidence="1">
    <location>
        <begin position="36"/>
        <end position="66"/>
    </location>
</feature>
<dbReference type="AlphaFoldDB" id="A0AA38KIQ9"/>